<dbReference type="Proteomes" id="UP001281761">
    <property type="component" value="Unassembled WGS sequence"/>
</dbReference>
<feature type="compositionally biased region" description="Acidic residues" evidence="1">
    <location>
        <begin position="838"/>
        <end position="847"/>
    </location>
</feature>
<dbReference type="SUPFAM" id="SSF51126">
    <property type="entry name" value="Pectin lyase-like"/>
    <property type="match status" value="1"/>
</dbReference>
<sequence>MAPDCGPVSVFNTTFRDCRSKGHPNCDEHDITYTGPTDPPLYYNGTVFDADEHHDFSRFDNDVHVYFELCTFRNMRYDCEDSSDGGGAIFSSPINCTMTIKKCMFHNCSCYGVEDDWDIEGFGGAIYVSGGYSSSGTFSLLDSTIDQCIVDYASGAVQVQSLPKVVLCGNIISRCNSPVGNGPASFVDVDDTIVHNCTFLNNEGALTGALAMFNDACGQTLVSNVHFRNSTCMRDSPLSKLRSDCFIYLCMAENTYVDCTTTSKRPNVYARDEEYDEDWYEPEDDNSTFEYSKLFLPILDSLSCSIEPTSQSLIQFAFAGKFVSDEQRYTMIVNDTNTHSQRELELVMRDGKLTTPDTHALRYNTLYTIIDFAKSSLSAELPLSLYAWDPASTIDTLVPFSFHTPQGPTLETIGGPVFDERGYVLSIPLHTIHVPLGEYVVHVLTPSGDTVELPAKFESKEESKIQIKIFSPDEDVDLSLALDANYTIVKIVKGTTQVQIDAPNLLLPPEPARIVSMAEASSTKNTISLNFTSKQIAFGVEYRMVLQEENGTEASNRIIPVTFSEASAIVEVDIINSSASATTRNSLSNSASLYDGRTYTLVSVFDSEGKKVYLEDCDVVKIDMVARAKAKQLTTTITVLSIVLGILGVLFLFLLIFLIIICWRKKKEEKKDEGEEETEESVGFTEETAGQTEEAELPAGKVSAEMEMTLTETEWTKSLETRPQPMDVMKEEPNEQADLSDETDRPHASEPLNSLPDSTIKEDVPVEETLAEKQLEEEPANVDENVERPKRKKKKKQAEQLEAEEETPETAPLLDAEEVAEEPAKKKKKKKKKKLMEELADEEEQSP</sequence>
<feature type="compositionally biased region" description="Basic residues" evidence="1">
    <location>
        <begin position="825"/>
        <end position="834"/>
    </location>
</feature>
<evidence type="ECO:0000256" key="2">
    <source>
        <dbReference type="SAM" id="Phobius"/>
    </source>
</evidence>
<comment type="caution">
    <text evidence="3">The sequence shown here is derived from an EMBL/GenBank/DDBJ whole genome shotgun (WGS) entry which is preliminary data.</text>
</comment>
<accession>A0ABQ9YB73</accession>
<feature type="compositionally biased region" description="Basic and acidic residues" evidence="1">
    <location>
        <begin position="759"/>
        <end position="776"/>
    </location>
</feature>
<feature type="transmembrane region" description="Helical" evidence="2">
    <location>
        <begin position="639"/>
        <end position="663"/>
    </location>
</feature>
<evidence type="ECO:0000313" key="3">
    <source>
        <dbReference type="EMBL" id="KAK2960982.1"/>
    </source>
</evidence>
<dbReference type="InterPro" id="IPR011050">
    <property type="entry name" value="Pectin_lyase_fold/virulence"/>
</dbReference>
<feature type="region of interest" description="Disordered" evidence="1">
    <location>
        <begin position="669"/>
        <end position="847"/>
    </location>
</feature>
<organism evidence="3 4">
    <name type="scientific">Blattamonas nauphoetae</name>
    <dbReference type="NCBI Taxonomy" id="2049346"/>
    <lineage>
        <taxon>Eukaryota</taxon>
        <taxon>Metamonada</taxon>
        <taxon>Preaxostyla</taxon>
        <taxon>Oxymonadida</taxon>
        <taxon>Blattamonas</taxon>
    </lineage>
</organism>
<gene>
    <name evidence="3" type="ORF">BLNAU_4069</name>
</gene>
<keyword evidence="2" id="KW-0472">Membrane</keyword>
<evidence type="ECO:0000256" key="1">
    <source>
        <dbReference type="SAM" id="MobiDB-lite"/>
    </source>
</evidence>
<evidence type="ECO:0008006" key="5">
    <source>
        <dbReference type="Google" id="ProtNLM"/>
    </source>
</evidence>
<evidence type="ECO:0000313" key="4">
    <source>
        <dbReference type="Proteomes" id="UP001281761"/>
    </source>
</evidence>
<feature type="compositionally biased region" description="Low complexity" evidence="1">
    <location>
        <begin position="681"/>
        <end position="692"/>
    </location>
</feature>
<dbReference type="EMBL" id="JARBJD010000019">
    <property type="protein sequence ID" value="KAK2960982.1"/>
    <property type="molecule type" value="Genomic_DNA"/>
</dbReference>
<name>A0ABQ9YB73_9EUKA</name>
<proteinExistence type="predicted"/>
<keyword evidence="4" id="KW-1185">Reference proteome</keyword>
<protein>
    <recommendedName>
        <fullName evidence="5">Right handed beta helix domain-containing protein</fullName>
    </recommendedName>
</protein>
<reference evidence="3 4" key="1">
    <citation type="journal article" date="2022" name="bioRxiv">
        <title>Genomics of Preaxostyla Flagellates Illuminates Evolutionary Transitions and the Path Towards Mitochondrial Loss.</title>
        <authorList>
            <person name="Novak L.V.F."/>
            <person name="Treitli S.C."/>
            <person name="Pyrih J."/>
            <person name="Halakuc P."/>
            <person name="Pipaliya S.V."/>
            <person name="Vacek V."/>
            <person name="Brzon O."/>
            <person name="Soukal P."/>
            <person name="Eme L."/>
            <person name="Dacks J.B."/>
            <person name="Karnkowska A."/>
            <person name="Elias M."/>
            <person name="Hampl V."/>
        </authorList>
    </citation>
    <scope>NUCLEOTIDE SEQUENCE [LARGE SCALE GENOMIC DNA]</scope>
    <source>
        <strain evidence="3">NAU3</strain>
        <tissue evidence="3">Gut</tissue>
    </source>
</reference>
<keyword evidence="2" id="KW-0812">Transmembrane</keyword>
<keyword evidence="2" id="KW-1133">Transmembrane helix</keyword>